<dbReference type="Proteomes" id="UP000655420">
    <property type="component" value="Unassembled WGS sequence"/>
</dbReference>
<reference evidence="3" key="1">
    <citation type="submission" date="2020-12" db="EMBL/GenBank/DDBJ databases">
        <title>Bacterial taxonomy.</title>
        <authorList>
            <person name="Pan X."/>
        </authorList>
    </citation>
    <scope>NUCLEOTIDE SEQUENCE</scope>
    <source>
        <strain evidence="3">M0105</strain>
    </source>
</reference>
<evidence type="ECO:0000313" key="3">
    <source>
        <dbReference type="EMBL" id="MBK0401326.1"/>
    </source>
</evidence>
<keyword evidence="1" id="KW-0560">Oxidoreductase</keyword>
<feature type="domain" description="FAD dependent oxidoreductase" evidence="2">
    <location>
        <begin position="5"/>
        <end position="357"/>
    </location>
</feature>
<dbReference type="GO" id="GO:0016491">
    <property type="term" value="F:oxidoreductase activity"/>
    <property type="evidence" value="ECO:0007669"/>
    <property type="project" value="UniProtKB-KW"/>
</dbReference>
<evidence type="ECO:0000259" key="2">
    <source>
        <dbReference type="Pfam" id="PF01266"/>
    </source>
</evidence>
<dbReference type="PANTHER" id="PTHR13847:SF287">
    <property type="entry name" value="FAD-DEPENDENT OXIDOREDUCTASE DOMAIN-CONTAINING PROTEIN 1"/>
    <property type="match status" value="1"/>
</dbReference>
<dbReference type="GO" id="GO:0032981">
    <property type="term" value="P:mitochondrial respiratory chain complex I assembly"/>
    <property type="evidence" value="ECO:0007669"/>
    <property type="project" value="TreeGrafter"/>
</dbReference>
<keyword evidence="4" id="KW-1185">Reference proteome</keyword>
<dbReference type="AlphaFoldDB" id="A0A8J7SH06"/>
<dbReference type="RefSeq" id="WP_200613795.1">
    <property type="nucleotide sequence ID" value="NZ_JAEHHL010000021.1"/>
</dbReference>
<dbReference type="EMBL" id="JAEHHL010000021">
    <property type="protein sequence ID" value="MBK0401326.1"/>
    <property type="molecule type" value="Genomic_DNA"/>
</dbReference>
<evidence type="ECO:0000313" key="4">
    <source>
        <dbReference type="Proteomes" id="UP000655420"/>
    </source>
</evidence>
<dbReference type="InterPro" id="IPR006076">
    <property type="entry name" value="FAD-dep_OxRdtase"/>
</dbReference>
<sequence>METADIVVIGGAVIGASVAWHLKVARRFRGRVVVVERDSAYARASTALAASGIRHQFSSETNIRISQYGTEFIREFRGPDGEGLSFRENGYLILASDAAGAEALTRNHLLQRACGADVALLSPAEVAARFPHLNVEDLTLGSLGLSGEGWFDNMALLRGLRTASQAAGAVWLRDEAVGFAMRDGRVMAVKLGSGGEIGCDHVVNAAGTRAALVAAWAGIPLAVEPRKRTVFHFTCQTPPAGALPLMIDASRLWCRPEGEGFIAGIGPDPDPAVAHDDFEPRYAEFEEVVWPLLANRSPAFDAIRLTGVWAGHYSWNTLDQNAVLGAHASCPNLIFANGFSGHGLQQAPAVGRGMAELILDGGYRTLDLSDLSVMRMGQGRPNTEAGIY</sequence>
<protein>
    <submittedName>
        <fullName evidence="3">FAD-binding oxidoreductase</fullName>
    </submittedName>
</protein>
<dbReference type="InterPro" id="IPR036188">
    <property type="entry name" value="FAD/NAD-bd_sf"/>
</dbReference>
<dbReference type="Gene3D" id="3.30.9.10">
    <property type="entry name" value="D-Amino Acid Oxidase, subunit A, domain 2"/>
    <property type="match status" value="1"/>
</dbReference>
<dbReference type="GO" id="GO:0005737">
    <property type="term" value="C:cytoplasm"/>
    <property type="evidence" value="ECO:0007669"/>
    <property type="project" value="TreeGrafter"/>
</dbReference>
<organism evidence="3 4">
    <name type="scientific">Thermohalobaculum xanthum</name>
    <dbReference type="NCBI Taxonomy" id="2753746"/>
    <lineage>
        <taxon>Bacteria</taxon>
        <taxon>Pseudomonadati</taxon>
        <taxon>Pseudomonadota</taxon>
        <taxon>Alphaproteobacteria</taxon>
        <taxon>Rhodobacterales</taxon>
        <taxon>Paracoccaceae</taxon>
        <taxon>Thermohalobaculum</taxon>
    </lineage>
</organism>
<gene>
    <name evidence="3" type="ORF">H0I76_19205</name>
</gene>
<name>A0A8J7SH06_9RHOB</name>
<dbReference type="Pfam" id="PF01266">
    <property type="entry name" value="DAO"/>
    <property type="match status" value="1"/>
</dbReference>
<accession>A0A8J7SH06</accession>
<comment type="caution">
    <text evidence="3">The sequence shown here is derived from an EMBL/GenBank/DDBJ whole genome shotgun (WGS) entry which is preliminary data.</text>
</comment>
<dbReference type="Gene3D" id="3.50.50.60">
    <property type="entry name" value="FAD/NAD(P)-binding domain"/>
    <property type="match status" value="1"/>
</dbReference>
<evidence type="ECO:0000256" key="1">
    <source>
        <dbReference type="ARBA" id="ARBA00023002"/>
    </source>
</evidence>
<dbReference type="PANTHER" id="PTHR13847">
    <property type="entry name" value="SARCOSINE DEHYDROGENASE-RELATED"/>
    <property type="match status" value="1"/>
</dbReference>
<dbReference type="SUPFAM" id="SSF51905">
    <property type="entry name" value="FAD/NAD(P)-binding domain"/>
    <property type="match status" value="1"/>
</dbReference>
<proteinExistence type="predicted"/>